<dbReference type="EMBL" id="CAJVRL010000038">
    <property type="protein sequence ID" value="CAG8950754.1"/>
    <property type="molecule type" value="Genomic_DNA"/>
</dbReference>
<comment type="caution">
    <text evidence="1">The sequence shown here is derived from an EMBL/GenBank/DDBJ whole genome shotgun (WGS) entry which is preliminary data.</text>
</comment>
<evidence type="ECO:0000313" key="1">
    <source>
        <dbReference type="EMBL" id="CAG8950754.1"/>
    </source>
</evidence>
<reference evidence="1" key="1">
    <citation type="submission" date="2021-07" db="EMBL/GenBank/DDBJ databases">
        <authorList>
            <person name="Durling M."/>
        </authorList>
    </citation>
    <scope>NUCLEOTIDE SEQUENCE</scope>
</reference>
<dbReference type="AlphaFoldDB" id="A0A9N9KNU6"/>
<gene>
    <name evidence="1" type="ORF">HYFRA_00002967</name>
</gene>
<accession>A0A9N9KNU6</accession>
<evidence type="ECO:0000313" key="2">
    <source>
        <dbReference type="Proteomes" id="UP000696280"/>
    </source>
</evidence>
<sequence>MVSSGISSFCGRLQESDTVYHRAGVALYLAGEQDPLRGSRQSFLVVKTLRKQCKAERAKILEERRRARNKGQLEKSLLDQQTEMTKECQEEVLQATTAWENANNVLPKTRG</sequence>
<dbReference type="Proteomes" id="UP000696280">
    <property type="component" value="Unassembled WGS sequence"/>
</dbReference>
<protein>
    <submittedName>
        <fullName evidence="1">Uncharacterized protein</fullName>
    </submittedName>
</protein>
<keyword evidence="2" id="KW-1185">Reference proteome</keyword>
<proteinExistence type="predicted"/>
<organism evidence="1 2">
    <name type="scientific">Hymenoscyphus fraxineus</name>
    <dbReference type="NCBI Taxonomy" id="746836"/>
    <lineage>
        <taxon>Eukaryota</taxon>
        <taxon>Fungi</taxon>
        <taxon>Dikarya</taxon>
        <taxon>Ascomycota</taxon>
        <taxon>Pezizomycotina</taxon>
        <taxon>Leotiomycetes</taxon>
        <taxon>Helotiales</taxon>
        <taxon>Helotiaceae</taxon>
        <taxon>Hymenoscyphus</taxon>
    </lineage>
</organism>
<name>A0A9N9KNU6_9HELO</name>